<evidence type="ECO:0000313" key="2">
    <source>
        <dbReference type="Proteomes" id="UP000027337"/>
    </source>
</evidence>
<dbReference type="GeneID" id="72439374"/>
<gene>
    <name evidence="1" type="ORF">PM02_05950</name>
</gene>
<evidence type="ECO:0000313" key="1">
    <source>
        <dbReference type="EMBL" id="KAJ03856.1"/>
    </source>
</evidence>
<accession>A0A061SQ77</accession>
<dbReference type="EMBL" id="JEMU01000004">
    <property type="protein sequence ID" value="KAJ03856.1"/>
    <property type="molecule type" value="Genomic_DNA"/>
</dbReference>
<keyword evidence="2" id="KW-1185">Reference proteome</keyword>
<dbReference type="eggNOG" id="ENOG502ZH0U">
    <property type="taxonomic scope" value="Bacteria"/>
</dbReference>
<protein>
    <submittedName>
        <fullName evidence="1">Translocase</fullName>
    </submittedName>
</protein>
<name>A0A061SQ77_9RHOB</name>
<sequence>MLQTFVLQKKGIATAAGTLTCALAIGFVMQSTDTAQQRYGVAGNAIPMVKTIDASDPANSLLDVQAIKLTSAEFSSGIEVPQSDPEVVKVASPKSVLPEPVLPTMEIADACTISAVAQPIAAAMVKLSMEAPCLPNERVTVHHNGMIFTETTTFNGTLDLTVPALATDAVFIMAFTNGDGAVAQTMVEDLADFDRSVLQWKGNTGFQIHAREFGAGYGETGHLWESAPGEIADAVTGNGGVLTRHGDTNAGDPLLAEVYSFPSDTNGRSGIIALSVEAEITEANCGLEIEAQSLEVLGDYSIKTQNLTLPVPDCDEIGGFLVLNNLLQDLKVAAK</sequence>
<dbReference type="RefSeq" id="WP_037906227.1">
    <property type="nucleotide sequence ID" value="NZ_CP068998.1"/>
</dbReference>
<dbReference type="Proteomes" id="UP000027337">
    <property type="component" value="Unassembled WGS sequence"/>
</dbReference>
<dbReference type="AlphaFoldDB" id="A0A061SQ77"/>
<organism evidence="1 2">
    <name type="scientific">Sulfitobacter mediterraneus</name>
    <dbReference type="NCBI Taxonomy" id="83219"/>
    <lineage>
        <taxon>Bacteria</taxon>
        <taxon>Pseudomonadati</taxon>
        <taxon>Pseudomonadota</taxon>
        <taxon>Alphaproteobacteria</taxon>
        <taxon>Rhodobacterales</taxon>
        <taxon>Roseobacteraceae</taxon>
        <taxon>Sulfitobacter</taxon>
    </lineage>
</organism>
<dbReference type="STRING" id="83219.PM02_05950"/>
<comment type="caution">
    <text evidence="1">The sequence shown here is derived from an EMBL/GenBank/DDBJ whole genome shotgun (WGS) entry which is preliminary data.</text>
</comment>
<proteinExistence type="predicted"/>
<reference evidence="1 2" key="1">
    <citation type="journal article" date="2014" name="Genome Announc.">
        <title>Draft Genome Sequences of Two Isolates of the Roseobacter Group, Sulfitobacter sp. Strains 3SOLIMAR09 and 1FIGIMAR09, from Harbors of Mallorca Island (Mediterranean Sea).</title>
        <authorList>
            <person name="Mas-Llado M."/>
            <person name="Pina-Villalonga J.M."/>
            <person name="Brunet-Galmes I."/>
            <person name="Nogales B."/>
            <person name="Bosch R."/>
        </authorList>
    </citation>
    <scope>NUCLEOTIDE SEQUENCE [LARGE SCALE GENOMIC DNA]</scope>
    <source>
        <strain evidence="1 2">1FIGIMAR09</strain>
    </source>
</reference>